<dbReference type="InterPro" id="IPR043153">
    <property type="entry name" value="DENN_C"/>
</dbReference>
<dbReference type="CDD" id="cd13208">
    <property type="entry name" value="PH-GRAM_MTMR5_MTMR13"/>
    <property type="match status" value="1"/>
</dbReference>
<dbReference type="Pfam" id="PF02141">
    <property type="entry name" value="DENN"/>
    <property type="match status" value="1"/>
</dbReference>
<dbReference type="SMART" id="SM00800">
    <property type="entry name" value="uDENN"/>
    <property type="match status" value="1"/>
</dbReference>
<proteinExistence type="predicted"/>
<evidence type="ECO:0000259" key="2">
    <source>
        <dbReference type="PROSITE" id="PS50211"/>
    </source>
</evidence>
<protein>
    <recommendedName>
        <fullName evidence="2">UDENN domain-containing protein</fullName>
    </recommendedName>
</protein>
<dbReference type="PROSITE" id="PS50211">
    <property type="entry name" value="DENN"/>
    <property type="match status" value="1"/>
</dbReference>
<dbReference type="Gene3D" id="3.40.50.11500">
    <property type="match status" value="1"/>
</dbReference>
<evidence type="ECO:0000256" key="1">
    <source>
        <dbReference type="SAM" id="MobiDB-lite"/>
    </source>
</evidence>
<dbReference type="PANTHER" id="PTHR12296">
    <property type="entry name" value="DENN DOMAIN-CONTAINING PROTEIN 4"/>
    <property type="match status" value="1"/>
</dbReference>
<dbReference type="Gene3D" id="3.30.450.200">
    <property type="match status" value="1"/>
</dbReference>
<dbReference type="InterPro" id="IPR005113">
    <property type="entry name" value="uDENN_dom"/>
</dbReference>
<dbReference type="SMART" id="SM00801">
    <property type="entry name" value="dDENN"/>
    <property type="match status" value="1"/>
</dbReference>
<dbReference type="SMART" id="SM00799">
    <property type="entry name" value="DENN"/>
    <property type="match status" value="1"/>
</dbReference>
<dbReference type="GO" id="GO:0005085">
    <property type="term" value="F:guanyl-nucleotide exchange factor activity"/>
    <property type="evidence" value="ECO:0007669"/>
    <property type="project" value="UniProtKB-ARBA"/>
</dbReference>
<dbReference type="InterPro" id="IPR005112">
    <property type="entry name" value="dDENN_dom"/>
</dbReference>
<accession>A0AAV2QEX6</accession>
<dbReference type="GO" id="GO:0031410">
    <property type="term" value="C:cytoplasmic vesicle"/>
    <property type="evidence" value="ECO:0007669"/>
    <property type="project" value="TreeGrafter"/>
</dbReference>
<feature type="non-terminal residue" evidence="3">
    <location>
        <position position="1251"/>
    </location>
</feature>
<dbReference type="Proteomes" id="UP001497623">
    <property type="component" value="Unassembled WGS sequence"/>
</dbReference>
<sequence length="1251" mass="140742">MSRLADYFVIVGYDHQNDRNGIGRGKLIQRFPEHDWPDTPFIEGMELFCQPQGWALSTELQEPKFFVSVLTDIDANRHYCAVLCFNEAVSITPSKPTDEEDDALEMGKGGMRGVVPHPPVITHHSIMYAPKCLVLISTLDYFETFKNCLGIVYTVYVEGLGVSMETLIGNMVGYVQVPPPGGPQVRFSIGAGDRQALQPPASPTLPVTIEVIYHLFKQLGIKNVLVLFCAALTEHKILFHSQSYNHLTDACHALKNLLYPFKYSHVYIPTLPASLVEVLSTPTPFIMGVHSSLQYDISDLMDVIIADLDGGSIKVPESLTLSLLPDPFWSNTHSALSKVLHPDLSLADNAFPSSQSLRPFQPVIVDKEIRAVFMRMFAELLQGYRSCLTIIRIHSKPVITFHKASFLGMRGMVENEFAMKVLDCMFFTSFVSERGPPWRVCDTWDELYANIGEQLRLEQQDSRLLLVHIQELAQQLYNNECPNPQPFVAKIPKPTEGSSQRIHQPVFPHIDSHQVQTIIDEGTAKKVKIPQKAGQPRIVPMGPPISSLQSGRGMVSSSARRLEVMRNCVNCIFENKISDARKTFPAVLRALKSKAARLALCTELSQHVLGNKAVLEHQQFDLVVRLMNCALQDDSPLDEYGVAAALLPLSTAFCRKLCTGVIQFAYTCIQDHTVWGNQQFWEDAFYMDVQKEIKTLYMERSVSLNRASMSSESIGIKENSLVSPNNREEGWRERSSYIRQTEPSSLEISAEQMRSWPNMDKKRQHDLVEQEEQTLYSQAIHFANRMVYLRVPLDVNIVSRTRTYNDRDQLTNSITNSMAESDSMDAESGFEDQEQNDRETSVVRFVCRFVDKVCTEGGVTEEHIKALHQMIPGVVAMHVEMLDAVHKESKRLPPIQKPKILVPSLVPGEEVMYEGLRVYLLPDGREEATGGHLGGQVLLPAEGALFLTNYRLIFKGLPTDPYACEQVVVRSMPITSITREKRVPANQHPGPMDQWLNEGLQIRSNTFQLIKVAFDEEVNTESIELLRKHISRLRHPASISQVFAFAGQQHPPQTPNRREKDKTGYGTLRGFAKKTLMKTAKAAGIKGSKGGKRHKYVFMNSNKSMTSPGRMSLSQMGIQLSTEDLHNEDDLSIVDELEVSGLSNGSSTQLSVEGIVVSREVDSKTLEKLTERSYYKDYQRLGCIGSLLGPNISLVPFKGQLSVKIEYCLINYFMVHSILYQLRKLLTISTKVLAIYSLCAMFRQNQISMIT</sequence>
<dbReference type="Pfam" id="PF02893">
    <property type="entry name" value="GRAM"/>
    <property type="match status" value="1"/>
</dbReference>
<dbReference type="Pfam" id="PF12335">
    <property type="entry name" value="SBF2"/>
    <property type="match status" value="1"/>
</dbReference>
<organism evidence="3 4">
    <name type="scientific">Meganyctiphanes norvegica</name>
    <name type="common">Northern krill</name>
    <name type="synonym">Thysanopoda norvegica</name>
    <dbReference type="NCBI Taxonomy" id="48144"/>
    <lineage>
        <taxon>Eukaryota</taxon>
        <taxon>Metazoa</taxon>
        <taxon>Ecdysozoa</taxon>
        <taxon>Arthropoda</taxon>
        <taxon>Crustacea</taxon>
        <taxon>Multicrustacea</taxon>
        <taxon>Malacostraca</taxon>
        <taxon>Eumalacostraca</taxon>
        <taxon>Eucarida</taxon>
        <taxon>Euphausiacea</taxon>
        <taxon>Euphausiidae</taxon>
        <taxon>Meganyctiphanes</taxon>
    </lineage>
</organism>
<dbReference type="GO" id="GO:0032483">
    <property type="term" value="P:regulation of Rab protein signal transduction"/>
    <property type="evidence" value="ECO:0007669"/>
    <property type="project" value="TreeGrafter"/>
</dbReference>
<dbReference type="AlphaFoldDB" id="A0AAV2QEX6"/>
<dbReference type="PANTHER" id="PTHR12296:SF16">
    <property type="entry name" value="C-MYC PROMOTER-BINDING PROTEIN"/>
    <property type="match status" value="1"/>
</dbReference>
<dbReference type="FunFam" id="3.40.50.11500:FF:000006">
    <property type="entry name" value="SET binding factor 2"/>
    <property type="match status" value="1"/>
</dbReference>
<feature type="compositionally biased region" description="Acidic residues" evidence="1">
    <location>
        <begin position="822"/>
        <end position="834"/>
    </location>
</feature>
<feature type="region of interest" description="Disordered" evidence="1">
    <location>
        <begin position="814"/>
        <end position="835"/>
    </location>
</feature>
<reference evidence="3 4" key="1">
    <citation type="submission" date="2024-05" db="EMBL/GenBank/DDBJ databases">
        <authorList>
            <person name="Wallberg A."/>
        </authorList>
    </citation>
    <scope>NUCLEOTIDE SEQUENCE [LARGE SCALE GENOMIC DNA]</scope>
</reference>
<dbReference type="EMBL" id="CAXKWB010005909">
    <property type="protein sequence ID" value="CAL4080471.1"/>
    <property type="molecule type" value="Genomic_DNA"/>
</dbReference>
<dbReference type="InterPro" id="IPR037516">
    <property type="entry name" value="Tripartite_DENN"/>
</dbReference>
<dbReference type="InterPro" id="IPR004182">
    <property type="entry name" value="GRAM"/>
</dbReference>
<evidence type="ECO:0000313" key="4">
    <source>
        <dbReference type="Proteomes" id="UP001497623"/>
    </source>
</evidence>
<keyword evidence="4" id="KW-1185">Reference proteome</keyword>
<evidence type="ECO:0000313" key="3">
    <source>
        <dbReference type="EMBL" id="CAL4080471.1"/>
    </source>
</evidence>
<dbReference type="Pfam" id="PF03456">
    <property type="entry name" value="uDENN"/>
    <property type="match status" value="1"/>
</dbReference>
<dbReference type="InterPro" id="IPR022096">
    <property type="entry name" value="SBF1/SBF2"/>
</dbReference>
<comment type="caution">
    <text evidence="3">The sequence shown here is derived from an EMBL/GenBank/DDBJ whole genome shotgun (WGS) entry which is preliminary data.</text>
</comment>
<feature type="domain" description="UDENN" evidence="2">
    <location>
        <begin position="6"/>
        <end position="441"/>
    </location>
</feature>
<dbReference type="InterPro" id="IPR001194">
    <property type="entry name" value="cDENN_dom"/>
</dbReference>
<name>A0AAV2QEX6_MEGNR</name>
<gene>
    <name evidence="3" type="ORF">MNOR_LOCUS11288</name>
</gene>
<dbReference type="SMART" id="SM00568">
    <property type="entry name" value="GRAM"/>
    <property type="match status" value="1"/>
</dbReference>
<dbReference type="SUPFAM" id="SSF50729">
    <property type="entry name" value="PH domain-like"/>
    <property type="match status" value="1"/>
</dbReference>
<dbReference type="InterPro" id="IPR051696">
    <property type="entry name" value="DENN_Domain_GEFs"/>
</dbReference>